<dbReference type="InterPro" id="IPR013325">
    <property type="entry name" value="RNA_pol_sigma_r2"/>
</dbReference>
<reference evidence="7 8" key="1">
    <citation type="submission" date="2011-12" db="EMBL/GenBank/DDBJ databases">
        <title>The Genome Sequence of Prevotella maculosa OT 289.</title>
        <authorList>
            <consortium name="The Broad Institute Genome Sequencing Platform"/>
            <person name="Earl A."/>
            <person name="Ward D."/>
            <person name="Feldgarden M."/>
            <person name="Gevers D."/>
            <person name="Izard J."/>
            <person name="Blanton J.M."/>
            <person name="Mathney J."/>
            <person name="Tanner A.C."/>
            <person name="Dewhirst F.E."/>
            <person name="Young S.K."/>
            <person name="Zeng Q."/>
            <person name="Gargeya S."/>
            <person name="Fitzgerald M."/>
            <person name="Haas B."/>
            <person name="Abouelleil A."/>
            <person name="Alvarado L."/>
            <person name="Arachchi H.M."/>
            <person name="Berlin A."/>
            <person name="Chapman S.B."/>
            <person name="Gearin G."/>
            <person name="Goldberg J."/>
            <person name="Griggs A."/>
            <person name="Gujja S."/>
            <person name="Hansen M."/>
            <person name="Heiman D."/>
            <person name="Howarth C."/>
            <person name="Larimer J."/>
            <person name="Lui A."/>
            <person name="MacDonald P.J.P."/>
            <person name="McCowen C."/>
            <person name="Montmayeur A."/>
            <person name="Murphy C."/>
            <person name="Neiman D."/>
            <person name="Pearson M."/>
            <person name="Priest M."/>
            <person name="Roberts A."/>
            <person name="Saif S."/>
            <person name="Shea T."/>
            <person name="Sisk P."/>
            <person name="Stolte C."/>
            <person name="Sykes S."/>
            <person name="Wortman J."/>
            <person name="Nusbaum C."/>
            <person name="Birren B."/>
        </authorList>
    </citation>
    <scope>NUCLEOTIDE SEQUENCE [LARGE SCALE GENOMIC DNA]</scope>
    <source>
        <strain evidence="7 8">OT 289</strain>
    </source>
</reference>
<evidence type="ECO:0000313" key="8">
    <source>
        <dbReference type="Proteomes" id="UP000003167"/>
    </source>
</evidence>
<accession>H1HLZ1</accession>
<evidence type="ECO:0000256" key="1">
    <source>
        <dbReference type="ARBA" id="ARBA00010641"/>
    </source>
</evidence>
<feature type="domain" description="RNA polymerase sigma factor 70 region 4 type 2" evidence="6">
    <location>
        <begin position="157"/>
        <end position="207"/>
    </location>
</feature>
<dbReference type="AlphaFoldDB" id="H1HLZ1"/>
<proteinExistence type="inferred from homology"/>
<dbReference type="RefSeq" id="WP_008565081.1">
    <property type="nucleotide sequence ID" value="NZ_JH594502.1"/>
</dbReference>
<gene>
    <name evidence="7" type="ORF">HMPREF9944_01185</name>
</gene>
<dbReference type="STRING" id="999422.HMPREF9944_01185"/>
<dbReference type="NCBIfam" id="TIGR02985">
    <property type="entry name" value="Sig70_bacteroi1"/>
    <property type="match status" value="1"/>
</dbReference>
<evidence type="ECO:0000256" key="3">
    <source>
        <dbReference type="ARBA" id="ARBA00023082"/>
    </source>
</evidence>
<dbReference type="NCBIfam" id="TIGR02937">
    <property type="entry name" value="sigma70-ECF"/>
    <property type="match status" value="1"/>
</dbReference>
<dbReference type="Gene3D" id="1.10.10.10">
    <property type="entry name" value="Winged helix-like DNA-binding domain superfamily/Winged helix DNA-binding domain"/>
    <property type="match status" value="1"/>
</dbReference>
<dbReference type="GO" id="GO:0003677">
    <property type="term" value="F:DNA binding"/>
    <property type="evidence" value="ECO:0007669"/>
    <property type="project" value="InterPro"/>
</dbReference>
<evidence type="ECO:0000256" key="4">
    <source>
        <dbReference type="ARBA" id="ARBA00023163"/>
    </source>
</evidence>
<dbReference type="Proteomes" id="UP000003167">
    <property type="component" value="Unassembled WGS sequence"/>
</dbReference>
<keyword evidence="8" id="KW-1185">Reference proteome</keyword>
<dbReference type="GO" id="GO:0016987">
    <property type="term" value="F:sigma factor activity"/>
    <property type="evidence" value="ECO:0007669"/>
    <property type="project" value="UniProtKB-KW"/>
</dbReference>
<evidence type="ECO:0000256" key="2">
    <source>
        <dbReference type="ARBA" id="ARBA00023015"/>
    </source>
</evidence>
<dbReference type="InterPro" id="IPR013324">
    <property type="entry name" value="RNA_pol_sigma_r3/r4-like"/>
</dbReference>
<dbReference type="PANTHER" id="PTHR43133">
    <property type="entry name" value="RNA POLYMERASE ECF-TYPE SIGMA FACTO"/>
    <property type="match status" value="1"/>
</dbReference>
<dbReference type="PATRIC" id="fig|999422.3.peg.1223"/>
<dbReference type="InterPro" id="IPR036388">
    <property type="entry name" value="WH-like_DNA-bd_sf"/>
</dbReference>
<dbReference type="SUPFAM" id="SSF88659">
    <property type="entry name" value="Sigma3 and sigma4 domains of RNA polymerase sigma factors"/>
    <property type="match status" value="1"/>
</dbReference>
<dbReference type="Pfam" id="PF08281">
    <property type="entry name" value="Sigma70_r4_2"/>
    <property type="match status" value="1"/>
</dbReference>
<keyword evidence="4" id="KW-0804">Transcription</keyword>
<evidence type="ECO:0000313" key="7">
    <source>
        <dbReference type="EMBL" id="EHO71329.1"/>
    </source>
</evidence>
<dbReference type="SUPFAM" id="SSF88946">
    <property type="entry name" value="Sigma2 domain of RNA polymerase sigma factors"/>
    <property type="match status" value="1"/>
</dbReference>
<dbReference type="InterPro" id="IPR013249">
    <property type="entry name" value="RNA_pol_sigma70_r4_t2"/>
</dbReference>
<protein>
    <submittedName>
        <fullName evidence="7">RNA polymerase sigma-70 factor, expansion family 1</fullName>
    </submittedName>
</protein>
<dbReference type="InterPro" id="IPR007627">
    <property type="entry name" value="RNA_pol_sigma70_r2"/>
</dbReference>
<dbReference type="InterPro" id="IPR039425">
    <property type="entry name" value="RNA_pol_sigma-70-like"/>
</dbReference>
<comment type="caution">
    <text evidence="7">The sequence shown here is derived from an EMBL/GenBank/DDBJ whole genome shotgun (WGS) entry which is preliminary data.</text>
</comment>
<keyword evidence="2" id="KW-0805">Transcription regulation</keyword>
<dbReference type="PANTHER" id="PTHR43133:SF46">
    <property type="entry name" value="RNA POLYMERASE SIGMA-70 FACTOR ECF SUBFAMILY"/>
    <property type="match status" value="1"/>
</dbReference>
<evidence type="ECO:0000259" key="5">
    <source>
        <dbReference type="Pfam" id="PF04542"/>
    </source>
</evidence>
<sequence length="232" mass="26981">MKKKPEEIIAGFRVICYLCQRETNPPIPLNDTITRNKKDAEFDLLFTRMKAHDDRNAFRSLFEAFFAPLCVFSGRFIPDTDAVKDIVEDVFVALWEHRDEIEPVTSVRAYLQTATRNRCLNVLKHDAVQQHYVEYVKLQSAVTKDTDALLVYEELQEQLNKIVDSLPDAYRIAFVMGQLQEEKTSAIAKRLQVSERTVERLKLKARQIICHEIGKRYSLLLLYVLYVALELL</sequence>
<feature type="domain" description="RNA polymerase sigma-70 region 2" evidence="5">
    <location>
        <begin position="74"/>
        <end position="124"/>
    </location>
</feature>
<keyword evidence="3" id="KW-0731">Sigma factor</keyword>
<dbReference type="Pfam" id="PF04542">
    <property type="entry name" value="Sigma70_r2"/>
    <property type="match status" value="1"/>
</dbReference>
<dbReference type="OrthoDB" id="1027147at2"/>
<dbReference type="InterPro" id="IPR014284">
    <property type="entry name" value="RNA_pol_sigma-70_dom"/>
</dbReference>
<organism evidence="7 8">
    <name type="scientific">Segatella maculosa OT 289</name>
    <dbReference type="NCBI Taxonomy" id="999422"/>
    <lineage>
        <taxon>Bacteria</taxon>
        <taxon>Pseudomonadati</taxon>
        <taxon>Bacteroidota</taxon>
        <taxon>Bacteroidia</taxon>
        <taxon>Bacteroidales</taxon>
        <taxon>Prevotellaceae</taxon>
        <taxon>Segatella</taxon>
    </lineage>
</organism>
<dbReference type="EMBL" id="AGEK01000021">
    <property type="protein sequence ID" value="EHO71329.1"/>
    <property type="molecule type" value="Genomic_DNA"/>
</dbReference>
<dbReference type="InterPro" id="IPR014327">
    <property type="entry name" value="RNA_pol_sigma70_bacteroid"/>
</dbReference>
<dbReference type="HOGENOM" id="CLU_047691_4_3_10"/>
<dbReference type="Gene3D" id="1.10.1740.10">
    <property type="match status" value="1"/>
</dbReference>
<comment type="similarity">
    <text evidence="1">Belongs to the sigma-70 factor family. ECF subfamily.</text>
</comment>
<dbReference type="GO" id="GO:0006352">
    <property type="term" value="P:DNA-templated transcription initiation"/>
    <property type="evidence" value="ECO:0007669"/>
    <property type="project" value="InterPro"/>
</dbReference>
<evidence type="ECO:0000259" key="6">
    <source>
        <dbReference type="Pfam" id="PF08281"/>
    </source>
</evidence>
<name>H1HLZ1_9BACT</name>